<reference evidence="5" key="1">
    <citation type="submission" date="2019-03" db="EMBL/GenBank/DDBJ databases">
        <authorList>
            <person name="Hao L."/>
        </authorList>
    </citation>
    <scope>NUCLEOTIDE SEQUENCE</scope>
</reference>
<dbReference type="InterPro" id="IPR038495">
    <property type="entry name" value="ATPase_E_C"/>
</dbReference>
<dbReference type="AlphaFoldDB" id="A0A485LZP4"/>
<keyword evidence="2" id="KW-0813">Transport</keyword>
<dbReference type="HAMAP" id="MF_00311">
    <property type="entry name" value="ATP_synth_E_arch"/>
    <property type="match status" value="1"/>
</dbReference>
<sequence>MEVPNMREAILSKARQEAQELVEEARSRAAEMVLRAEEQWRQRFETEKQRLLSDSRREAARIIAQAELKARQELLKEKDDIIKEMIGRVRQRLIGNTTETGTLSHLIGEAVDAFQSDEPLKIKTAGKDIQKVREIISCDPKLKERIAEVQETACMGGIICESVDGKVSVDNTYDTRLEMLIPKLMPRVGDILFGDGRQ</sequence>
<dbReference type="SUPFAM" id="SSF160527">
    <property type="entry name" value="V-type ATPase subunit E-like"/>
    <property type="match status" value="1"/>
</dbReference>
<keyword evidence="4" id="KW-0175">Coiled coil</keyword>
<organism evidence="5">
    <name type="scientific">anaerobic digester metagenome</name>
    <dbReference type="NCBI Taxonomy" id="1263854"/>
    <lineage>
        <taxon>unclassified sequences</taxon>
        <taxon>metagenomes</taxon>
        <taxon>ecological metagenomes</taxon>
    </lineage>
</organism>
<feature type="coiled-coil region" evidence="4">
    <location>
        <begin position="8"/>
        <end position="35"/>
    </location>
</feature>
<protein>
    <submittedName>
        <fullName evidence="5">V-type proton ATPase subunit E</fullName>
    </submittedName>
</protein>
<evidence type="ECO:0000256" key="4">
    <source>
        <dbReference type="SAM" id="Coils"/>
    </source>
</evidence>
<evidence type="ECO:0000256" key="1">
    <source>
        <dbReference type="ARBA" id="ARBA00005901"/>
    </source>
</evidence>
<dbReference type="GO" id="GO:0033178">
    <property type="term" value="C:proton-transporting two-sector ATPase complex, catalytic domain"/>
    <property type="evidence" value="ECO:0007669"/>
    <property type="project" value="InterPro"/>
</dbReference>
<dbReference type="Gene3D" id="3.30.2320.30">
    <property type="entry name" value="ATP synthase, E subunit, C-terminal"/>
    <property type="match status" value="1"/>
</dbReference>
<accession>A0A485LZP4</accession>
<dbReference type="Gene3D" id="1.20.5.620">
    <property type="entry name" value="F1F0 ATP synthase subunit B, membrane domain"/>
    <property type="match status" value="1"/>
</dbReference>
<evidence type="ECO:0000256" key="2">
    <source>
        <dbReference type="ARBA" id="ARBA00022448"/>
    </source>
</evidence>
<dbReference type="EMBL" id="CAADRM010000090">
    <property type="protein sequence ID" value="VFU14349.1"/>
    <property type="molecule type" value="Genomic_DNA"/>
</dbReference>
<evidence type="ECO:0000313" key="5">
    <source>
        <dbReference type="EMBL" id="VFU14349.1"/>
    </source>
</evidence>
<keyword evidence="3" id="KW-0406">Ion transport</keyword>
<dbReference type="Pfam" id="PF01991">
    <property type="entry name" value="vATP-synt_E"/>
    <property type="match status" value="1"/>
</dbReference>
<proteinExistence type="inferred from homology"/>
<gene>
    <name evidence="5" type="primary">atpE</name>
    <name evidence="5" type="ORF">SCFA_280013</name>
</gene>
<dbReference type="InterPro" id="IPR002842">
    <property type="entry name" value="ATPase_V1_Esu"/>
</dbReference>
<name>A0A485LZP4_9ZZZZ</name>
<comment type="similarity">
    <text evidence="1">Belongs to the V-ATPase E subunit family.</text>
</comment>
<dbReference type="GO" id="GO:0046961">
    <property type="term" value="F:proton-transporting ATPase activity, rotational mechanism"/>
    <property type="evidence" value="ECO:0007669"/>
    <property type="project" value="InterPro"/>
</dbReference>
<evidence type="ECO:0000256" key="3">
    <source>
        <dbReference type="ARBA" id="ARBA00023065"/>
    </source>
</evidence>